<evidence type="ECO:0000313" key="2">
    <source>
        <dbReference type="Proteomes" id="UP000595437"/>
    </source>
</evidence>
<dbReference type="Proteomes" id="UP000595437">
    <property type="component" value="Chromosome 4"/>
</dbReference>
<reference evidence="2" key="1">
    <citation type="submission" date="2021-01" db="EMBL/GenBank/DDBJ databases">
        <title>Caligus Genome Assembly.</title>
        <authorList>
            <person name="Gallardo-Escarate C."/>
        </authorList>
    </citation>
    <scope>NUCLEOTIDE SEQUENCE [LARGE SCALE GENOMIC DNA]</scope>
</reference>
<gene>
    <name evidence="1" type="ORF">FKW44_006091</name>
</gene>
<organism evidence="1 2">
    <name type="scientific">Caligus rogercresseyi</name>
    <name type="common">Sea louse</name>
    <dbReference type="NCBI Taxonomy" id="217165"/>
    <lineage>
        <taxon>Eukaryota</taxon>
        <taxon>Metazoa</taxon>
        <taxon>Ecdysozoa</taxon>
        <taxon>Arthropoda</taxon>
        <taxon>Crustacea</taxon>
        <taxon>Multicrustacea</taxon>
        <taxon>Hexanauplia</taxon>
        <taxon>Copepoda</taxon>
        <taxon>Siphonostomatoida</taxon>
        <taxon>Caligidae</taxon>
        <taxon>Caligus</taxon>
    </lineage>
</organism>
<sequence>MESYPSSDFVRELPIPCLRPRSSFLRLRHRFPRPLFCHSYSLMEPYPSSS</sequence>
<dbReference type="EMBL" id="CP045893">
    <property type="protein sequence ID" value="QQP53571.1"/>
    <property type="molecule type" value="Genomic_DNA"/>
</dbReference>
<evidence type="ECO:0000313" key="1">
    <source>
        <dbReference type="EMBL" id="QQP53571.1"/>
    </source>
</evidence>
<accession>A0A7T8QSJ2</accession>
<protein>
    <submittedName>
        <fullName evidence="1">Uncharacterized protein</fullName>
    </submittedName>
</protein>
<name>A0A7T8QSJ2_CALRO</name>
<proteinExistence type="predicted"/>
<dbReference type="AlphaFoldDB" id="A0A7T8QSJ2"/>
<keyword evidence="2" id="KW-1185">Reference proteome</keyword>